<evidence type="ECO:0000259" key="8">
    <source>
        <dbReference type="PROSITE" id="PS50893"/>
    </source>
</evidence>
<keyword evidence="5 9" id="KW-0067">ATP-binding</keyword>
<evidence type="ECO:0000256" key="3">
    <source>
        <dbReference type="ARBA" id="ARBA00022448"/>
    </source>
</evidence>
<dbReference type="InterPro" id="IPR017871">
    <property type="entry name" value="ABC_transporter-like_CS"/>
</dbReference>
<keyword evidence="4" id="KW-0547">Nucleotide-binding</keyword>
<evidence type="ECO:0000256" key="2">
    <source>
        <dbReference type="ARBA" id="ARBA00005417"/>
    </source>
</evidence>
<dbReference type="EMBL" id="JAHUZB010000001">
    <property type="protein sequence ID" value="MBV7389366.1"/>
    <property type="molecule type" value="Genomic_DNA"/>
</dbReference>
<dbReference type="SMART" id="SM00382">
    <property type="entry name" value="AAA"/>
    <property type="match status" value="1"/>
</dbReference>
<evidence type="ECO:0000256" key="1">
    <source>
        <dbReference type="ARBA" id="ARBA00004202"/>
    </source>
</evidence>
<protein>
    <submittedName>
        <fullName evidence="9">ATP-binding cassette domain-containing protein</fullName>
    </submittedName>
</protein>
<proteinExistence type="inferred from homology"/>
<dbReference type="Pfam" id="PF00005">
    <property type="entry name" value="ABC_tran"/>
    <property type="match status" value="1"/>
</dbReference>
<dbReference type="PROSITE" id="PS00211">
    <property type="entry name" value="ABC_TRANSPORTER_1"/>
    <property type="match status" value="1"/>
</dbReference>
<gene>
    <name evidence="9" type="ORF">KUA55_01640</name>
</gene>
<keyword evidence="6" id="KW-0571">Peptide transport</keyword>
<name>A0ABS6T8Z0_9ENTE</name>
<comment type="caution">
    <text evidence="9">The sequence shown here is derived from an EMBL/GenBank/DDBJ whole genome shotgun (WGS) entry which is preliminary data.</text>
</comment>
<dbReference type="PANTHER" id="PTHR43776:SF7">
    <property type="entry name" value="D,D-DIPEPTIDE TRANSPORT ATP-BINDING PROTEIN DDPF-RELATED"/>
    <property type="match status" value="1"/>
</dbReference>
<evidence type="ECO:0000256" key="5">
    <source>
        <dbReference type="ARBA" id="ARBA00022840"/>
    </source>
</evidence>
<comment type="subcellular location">
    <subcellularLocation>
        <location evidence="1">Cell membrane</location>
        <topology evidence="1">Peripheral membrane protein</topology>
    </subcellularLocation>
</comment>
<evidence type="ECO:0000313" key="10">
    <source>
        <dbReference type="Proteomes" id="UP000774130"/>
    </source>
</evidence>
<evidence type="ECO:0000256" key="4">
    <source>
        <dbReference type="ARBA" id="ARBA00022741"/>
    </source>
</evidence>
<dbReference type="InterPro" id="IPR003439">
    <property type="entry name" value="ABC_transporter-like_ATP-bd"/>
</dbReference>
<dbReference type="InterPro" id="IPR003593">
    <property type="entry name" value="AAA+_ATPase"/>
</dbReference>
<keyword evidence="7" id="KW-0653">Protein transport</keyword>
<sequence length="257" mass="28828">MQREIPILSMNHLSKTFKKSGFDLRKKPIVRAVKDVSLTIYQGELFALIGESGSGKSTLGKLLLKMEAPTAGDIIFLNQTDQTKVKRSPEEMQIIFQNPESAMNPFMTIFNIVMEPLKALGQEQLSSEKQVINILKKVGIDESLFQRFPSQLSGGQKQRVVIARALVTNPKFVIADEPVSSLDVSLQAQIVNVMLDLKKEFHLTYLFISHDLQLVSKIADRVAVMYQGEIVEVGETKDILENPQHEYTKTLIAAQLN</sequence>
<comment type="similarity">
    <text evidence="2">Belongs to the ABC transporter superfamily.</text>
</comment>
<dbReference type="RefSeq" id="WP_218324431.1">
    <property type="nucleotide sequence ID" value="NZ_JAHUZB010000001.1"/>
</dbReference>
<dbReference type="Proteomes" id="UP000774130">
    <property type="component" value="Unassembled WGS sequence"/>
</dbReference>
<reference evidence="9 10" key="1">
    <citation type="submission" date="2021-06" db="EMBL/GenBank/DDBJ databases">
        <title>Enterococcus alishanensis sp. nov., a novel lactic acid bacterium isolated from fresh coffee beans.</title>
        <authorList>
            <person name="Chen Y.-S."/>
        </authorList>
    </citation>
    <scope>NUCLEOTIDE SEQUENCE [LARGE SCALE GENOMIC DNA]</scope>
    <source>
        <strain evidence="9 10">ALS3</strain>
    </source>
</reference>
<keyword evidence="3" id="KW-0813">Transport</keyword>
<accession>A0ABS6T8Z0</accession>
<dbReference type="PANTHER" id="PTHR43776">
    <property type="entry name" value="TRANSPORT ATP-BINDING PROTEIN"/>
    <property type="match status" value="1"/>
</dbReference>
<keyword evidence="10" id="KW-1185">Reference proteome</keyword>
<dbReference type="GO" id="GO:0005524">
    <property type="term" value="F:ATP binding"/>
    <property type="evidence" value="ECO:0007669"/>
    <property type="project" value="UniProtKB-KW"/>
</dbReference>
<evidence type="ECO:0000256" key="6">
    <source>
        <dbReference type="ARBA" id="ARBA00022856"/>
    </source>
</evidence>
<organism evidence="9 10">
    <name type="scientific">Enterococcus alishanensis</name>
    <dbReference type="NCBI Taxonomy" id="1303817"/>
    <lineage>
        <taxon>Bacteria</taxon>
        <taxon>Bacillati</taxon>
        <taxon>Bacillota</taxon>
        <taxon>Bacilli</taxon>
        <taxon>Lactobacillales</taxon>
        <taxon>Enterococcaceae</taxon>
        <taxon>Enterococcus</taxon>
    </lineage>
</organism>
<evidence type="ECO:0000256" key="7">
    <source>
        <dbReference type="ARBA" id="ARBA00022927"/>
    </source>
</evidence>
<dbReference type="InterPro" id="IPR050319">
    <property type="entry name" value="ABC_transp_ATP-bind"/>
</dbReference>
<feature type="domain" description="ABC transporter" evidence="8">
    <location>
        <begin position="8"/>
        <end position="252"/>
    </location>
</feature>
<evidence type="ECO:0000313" key="9">
    <source>
        <dbReference type="EMBL" id="MBV7389366.1"/>
    </source>
</evidence>
<dbReference type="PROSITE" id="PS50893">
    <property type="entry name" value="ABC_TRANSPORTER_2"/>
    <property type="match status" value="1"/>
</dbReference>
<dbReference type="CDD" id="cd03257">
    <property type="entry name" value="ABC_NikE_OppD_transporters"/>
    <property type="match status" value="1"/>
</dbReference>